<proteinExistence type="predicted"/>
<evidence type="ECO:0000313" key="2">
    <source>
        <dbReference type="EMBL" id="KAF6819446.1"/>
    </source>
</evidence>
<feature type="region of interest" description="Disordered" evidence="1">
    <location>
        <begin position="1"/>
        <end position="28"/>
    </location>
</feature>
<accession>A0A8H6JVG0</accession>
<dbReference type="AlphaFoldDB" id="A0A8H6JVG0"/>
<name>A0A8H6JVG0_9PEZI</name>
<reference evidence="2" key="1">
    <citation type="journal article" date="2020" name="Phytopathology">
        <title>Genome Sequence Resources of Colletotrichum truncatum, C. plurivorum, C. musicola, and C. sojae: Four Species Pathogenic to Soybean (Glycine max).</title>
        <authorList>
            <person name="Rogerio F."/>
            <person name="Boufleur T.R."/>
            <person name="Ciampi-Guillardi M."/>
            <person name="Sukno S.A."/>
            <person name="Thon M.R."/>
            <person name="Massola Junior N.S."/>
            <person name="Baroncelli R."/>
        </authorList>
    </citation>
    <scope>NUCLEOTIDE SEQUENCE</scope>
    <source>
        <strain evidence="2">LFN00145</strain>
    </source>
</reference>
<evidence type="ECO:0000313" key="3">
    <source>
        <dbReference type="Proteomes" id="UP000654918"/>
    </source>
</evidence>
<gene>
    <name evidence="2" type="ORF">CPLU01_13038</name>
</gene>
<keyword evidence="3" id="KW-1185">Reference proteome</keyword>
<dbReference type="EMBL" id="WIGO01000286">
    <property type="protein sequence ID" value="KAF6819446.1"/>
    <property type="molecule type" value="Genomic_DNA"/>
</dbReference>
<protein>
    <submittedName>
        <fullName evidence="2">Uncharacterized protein</fullName>
    </submittedName>
</protein>
<comment type="caution">
    <text evidence="2">The sequence shown here is derived from an EMBL/GenBank/DDBJ whole genome shotgun (WGS) entry which is preliminary data.</text>
</comment>
<organism evidence="2 3">
    <name type="scientific">Colletotrichum plurivorum</name>
    <dbReference type="NCBI Taxonomy" id="2175906"/>
    <lineage>
        <taxon>Eukaryota</taxon>
        <taxon>Fungi</taxon>
        <taxon>Dikarya</taxon>
        <taxon>Ascomycota</taxon>
        <taxon>Pezizomycotina</taxon>
        <taxon>Sordariomycetes</taxon>
        <taxon>Hypocreomycetidae</taxon>
        <taxon>Glomerellales</taxon>
        <taxon>Glomerellaceae</taxon>
        <taxon>Colletotrichum</taxon>
        <taxon>Colletotrichum orchidearum species complex</taxon>
    </lineage>
</organism>
<dbReference type="Proteomes" id="UP000654918">
    <property type="component" value="Unassembled WGS sequence"/>
</dbReference>
<sequence>MTPCTAPGYGSRNPPGEPRRDGRIEVGGGVSAPFRRRVAREWRTRCYGQGEVPYNLGIDDGLLLSQAKDE</sequence>
<evidence type="ECO:0000256" key="1">
    <source>
        <dbReference type="SAM" id="MobiDB-lite"/>
    </source>
</evidence>